<reference evidence="5" key="1">
    <citation type="journal article" date="2020" name="Stud. Mycol.">
        <title>101 Dothideomycetes genomes: a test case for predicting lifestyles and emergence of pathogens.</title>
        <authorList>
            <person name="Haridas S."/>
            <person name="Albert R."/>
            <person name="Binder M."/>
            <person name="Bloem J."/>
            <person name="Labutti K."/>
            <person name="Salamov A."/>
            <person name="Andreopoulos B."/>
            <person name="Baker S."/>
            <person name="Barry K."/>
            <person name="Bills G."/>
            <person name="Bluhm B."/>
            <person name="Cannon C."/>
            <person name="Castanera R."/>
            <person name="Culley D."/>
            <person name="Daum C."/>
            <person name="Ezra D."/>
            <person name="Gonzalez J."/>
            <person name="Henrissat B."/>
            <person name="Kuo A."/>
            <person name="Liang C."/>
            <person name="Lipzen A."/>
            <person name="Lutzoni F."/>
            <person name="Magnuson J."/>
            <person name="Mondo S."/>
            <person name="Nolan M."/>
            <person name="Ohm R."/>
            <person name="Pangilinan J."/>
            <person name="Park H.-J."/>
            <person name="Ramirez L."/>
            <person name="Alfaro M."/>
            <person name="Sun H."/>
            <person name="Tritt A."/>
            <person name="Yoshinaga Y."/>
            <person name="Zwiers L.-H."/>
            <person name="Turgeon B."/>
            <person name="Goodwin S."/>
            <person name="Spatafora J."/>
            <person name="Crous P."/>
            <person name="Grigoriev I."/>
        </authorList>
    </citation>
    <scope>NUCLEOTIDE SEQUENCE</scope>
    <source>
        <strain evidence="5">CBS 122681</strain>
    </source>
</reference>
<dbReference type="Pfam" id="PF23276">
    <property type="entry name" value="TPR_24"/>
    <property type="match status" value="1"/>
</dbReference>
<sequence length="701" mass="77654">MSTRPLVNDALWRCLCPNYRPASLLSALASPRPNRIPSETARHSRLQLTSAAQTLQSSRNGDVFPGNISSPAPQHATHRTQRQSRAAPLSHLKKKDETPLVLFPTAELYDRLRVEAAKGNHEEVMTIVRILVKDRREWPNVRLYAAILHSFSSPAEGTAGKVRKVLEEMAEGGIDLDAGTCHCVLEALAVHPDYLLREEILTYMRDRWFTLTDRGHNMVVAGLLRDRLFEQAMQKIEDMLTQRIMVADWLLDKAMWIMLDYEEMEEAWQLLQTRQREGRTSIGQAMWMHFLDVASRRGHVDSITHIWNTRVSPSYLNPPTGTCMLVLSVAARHGLVKLATDVFRVLTARDTILTSQHYEMLLEAYLNADDLRSALSVLLVMAEAGLRIDEASISPLYFYLKHPPAFTSADDANPEPSAGLAETGTETETETQEKEDIRPLQAFKLLQSFAMQSRRIPIAAVNACLSASIQLNNLACAVEMYKALHTICKGGPNTDTFNILFQGCHKDGRKELAMFLAEEMSKLDINPDALTYDRLILVCAFAGAGAEIRDASGHVPITQDNEHENAGIAQNPNTSTISERSDSDGTLHPGHADRQKLENDIKDAFLYYEEMCTQRFRARKGTYEMLIKAGLTIGDARVPSVVRDMREVGYRPGREILRKVGEVFPEVLEKGLGGVEGVGGGGVGTGGGEVDGAGAGGREGG</sequence>
<feature type="region of interest" description="Disordered" evidence="3">
    <location>
        <begin position="408"/>
        <end position="434"/>
    </location>
</feature>
<feature type="region of interest" description="Disordered" evidence="3">
    <location>
        <begin position="557"/>
        <end position="594"/>
    </location>
</feature>
<dbReference type="GO" id="GO:0005739">
    <property type="term" value="C:mitochondrion"/>
    <property type="evidence" value="ECO:0007669"/>
    <property type="project" value="TreeGrafter"/>
</dbReference>
<evidence type="ECO:0000313" key="5">
    <source>
        <dbReference type="EMBL" id="KAF2654866.1"/>
    </source>
</evidence>
<protein>
    <recommendedName>
        <fullName evidence="4">Pentatricopeptide repeat-containing protein-mitochondrial domain-containing protein</fullName>
    </recommendedName>
</protein>
<keyword evidence="6" id="KW-1185">Reference proteome</keyword>
<dbReference type="Gene3D" id="1.25.40.10">
    <property type="entry name" value="Tetratricopeptide repeat domain"/>
    <property type="match status" value="3"/>
</dbReference>
<dbReference type="InterPro" id="IPR011990">
    <property type="entry name" value="TPR-like_helical_dom_sf"/>
</dbReference>
<dbReference type="Proteomes" id="UP000799324">
    <property type="component" value="Unassembled WGS sequence"/>
</dbReference>
<accession>A0A6A6T4P3</accession>
<dbReference type="PANTHER" id="PTHR47938">
    <property type="entry name" value="RESPIRATORY COMPLEX I CHAPERONE (CIA84), PUTATIVE (AFU_ORTHOLOGUE AFUA_2G06020)-RELATED"/>
    <property type="match status" value="1"/>
</dbReference>
<organism evidence="5 6">
    <name type="scientific">Lophiostoma macrostomum CBS 122681</name>
    <dbReference type="NCBI Taxonomy" id="1314788"/>
    <lineage>
        <taxon>Eukaryota</taxon>
        <taxon>Fungi</taxon>
        <taxon>Dikarya</taxon>
        <taxon>Ascomycota</taxon>
        <taxon>Pezizomycotina</taxon>
        <taxon>Dothideomycetes</taxon>
        <taxon>Pleosporomycetidae</taxon>
        <taxon>Pleosporales</taxon>
        <taxon>Lophiostomataceae</taxon>
        <taxon>Lophiostoma</taxon>
    </lineage>
</organism>
<name>A0A6A6T4P3_9PLEO</name>
<proteinExistence type="predicted"/>
<dbReference type="AlphaFoldDB" id="A0A6A6T4P3"/>
<gene>
    <name evidence="5" type="ORF">K491DRAFT_779167</name>
</gene>
<dbReference type="PROSITE" id="PS51375">
    <property type="entry name" value="PPR"/>
    <property type="match status" value="1"/>
</dbReference>
<feature type="compositionally biased region" description="Basic and acidic residues" evidence="3">
    <location>
        <begin position="579"/>
        <end position="594"/>
    </location>
</feature>
<feature type="repeat" description="PPR" evidence="2">
    <location>
        <begin position="493"/>
        <end position="527"/>
    </location>
</feature>
<dbReference type="GO" id="GO:0140053">
    <property type="term" value="P:mitochondrial gene expression"/>
    <property type="evidence" value="ECO:0007669"/>
    <property type="project" value="TreeGrafter"/>
</dbReference>
<dbReference type="Pfam" id="PF13041">
    <property type="entry name" value="PPR_2"/>
    <property type="match status" value="1"/>
</dbReference>
<dbReference type="InterPro" id="IPR002885">
    <property type="entry name" value="PPR_rpt"/>
</dbReference>
<evidence type="ECO:0000259" key="4">
    <source>
        <dbReference type="Pfam" id="PF23276"/>
    </source>
</evidence>
<feature type="compositionally biased region" description="Polar residues" evidence="3">
    <location>
        <begin position="568"/>
        <end position="578"/>
    </location>
</feature>
<evidence type="ECO:0000256" key="3">
    <source>
        <dbReference type="SAM" id="MobiDB-lite"/>
    </source>
</evidence>
<feature type="region of interest" description="Disordered" evidence="3">
    <location>
        <begin position="679"/>
        <end position="701"/>
    </location>
</feature>
<evidence type="ECO:0000256" key="2">
    <source>
        <dbReference type="PROSITE-ProRule" id="PRU00708"/>
    </source>
</evidence>
<dbReference type="EMBL" id="MU004357">
    <property type="protein sequence ID" value="KAF2654866.1"/>
    <property type="molecule type" value="Genomic_DNA"/>
</dbReference>
<dbReference type="InterPro" id="IPR057027">
    <property type="entry name" value="TPR_mt"/>
</dbReference>
<dbReference type="GO" id="GO:0003729">
    <property type="term" value="F:mRNA binding"/>
    <property type="evidence" value="ECO:0007669"/>
    <property type="project" value="TreeGrafter"/>
</dbReference>
<keyword evidence="1" id="KW-0677">Repeat</keyword>
<evidence type="ECO:0000256" key="1">
    <source>
        <dbReference type="ARBA" id="ARBA00022737"/>
    </source>
</evidence>
<dbReference type="OrthoDB" id="747253at2759"/>
<feature type="domain" description="Pentatricopeptide repeat-containing protein-mitochondrial" evidence="4">
    <location>
        <begin position="321"/>
        <end position="483"/>
    </location>
</feature>
<evidence type="ECO:0000313" key="6">
    <source>
        <dbReference type="Proteomes" id="UP000799324"/>
    </source>
</evidence>
<feature type="region of interest" description="Disordered" evidence="3">
    <location>
        <begin position="55"/>
        <end position="91"/>
    </location>
</feature>
<dbReference type="PANTHER" id="PTHR47938:SF35">
    <property type="entry name" value="PENTATRICOPEPTIDE REPEAT-CONTAINING PROTEIN 4, MITOCHONDRIAL-RELATED"/>
    <property type="match status" value="1"/>
</dbReference>